<evidence type="ECO:0000313" key="2">
    <source>
        <dbReference type="EMBL" id="KAL0455875.1"/>
    </source>
</evidence>
<feature type="region of interest" description="Disordered" evidence="1">
    <location>
        <begin position="1"/>
        <end position="87"/>
    </location>
</feature>
<evidence type="ECO:0000256" key="1">
    <source>
        <dbReference type="SAM" id="MobiDB-lite"/>
    </source>
</evidence>
<dbReference type="AlphaFoldDB" id="A0AAW2XPA1"/>
<reference evidence="2" key="1">
    <citation type="submission" date="2020-06" db="EMBL/GenBank/DDBJ databases">
        <authorList>
            <person name="Li T."/>
            <person name="Hu X."/>
            <person name="Zhang T."/>
            <person name="Song X."/>
            <person name="Zhang H."/>
            <person name="Dai N."/>
            <person name="Sheng W."/>
            <person name="Hou X."/>
            <person name="Wei L."/>
        </authorList>
    </citation>
    <scope>NUCLEOTIDE SEQUENCE</scope>
    <source>
        <strain evidence="2">KEN1</strain>
        <tissue evidence="2">Leaf</tissue>
    </source>
</reference>
<comment type="caution">
    <text evidence="2">The sequence shown here is derived from an EMBL/GenBank/DDBJ whole genome shotgun (WGS) entry which is preliminary data.</text>
</comment>
<dbReference type="EMBL" id="JACGWN010000003">
    <property type="protein sequence ID" value="KAL0455875.1"/>
    <property type="molecule type" value="Genomic_DNA"/>
</dbReference>
<organism evidence="2">
    <name type="scientific">Sesamum latifolium</name>
    <dbReference type="NCBI Taxonomy" id="2727402"/>
    <lineage>
        <taxon>Eukaryota</taxon>
        <taxon>Viridiplantae</taxon>
        <taxon>Streptophyta</taxon>
        <taxon>Embryophyta</taxon>
        <taxon>Tracheophyta</taxon>
        <taxon>Spermatophyta</taxon>
        <taxon>Magnoliopsida</taxon>
        <taxon>eudicotyledons</taxon>
        <taxon>Gunneridae</taxon>
        <taxon>Pentapetalae</taxon>
        <taxon>asterids</taxon>
        <taxon>lamiids</taxon>
        <taxon>Lamiales</taxon>
        <taxon>Pedaliaceae</taxon>
        <taxon>Sesamum</taxon>
    </lineage>
</organism>
<gene>
    <name evidence="2" type="ORF">Slati_0926700</name>
</gene>
<accession>A0AAW2XPA1</accession>
<feature type="compositionally biased region" description="Basic and acidic residues" evidence="1">
    <location>
        <begin position="59"/>
        <end position="74"/>
    </location>
</feature>
<sequence>MPLPPPPPAPQSEIEQRAALVEPYVPEPLPHPRVRRRLFPRGDEEEVPPPPPPPPPRHRAYERARRAPLEEVKSRRNTVAEEQTQRDEKIREISEHVDRLGRRLEDLKRLVAMGPEVQLKWKMLL</sequence>
<name>A0AAW2XPA1_9LAMI</name>
<feature type="compositionally biased region" description="Pro residues" evidence="1">
    <location>
        <begin position="1"/>
        <end position="10"/>
    </location>
</feature>
<reference evidence="2" key="2">
    <citation type="journal article" date="2024" name="Plant">
        <title>Genomic evolution and insights into agronomic trait innovations of Sesamum species.</title>
        <authorList>
            <person name="Miao H."/>
            <person name="Wang L."/>
            <person name="Qu L."/>
            <person name="Liu H."/>
            <person name="Sun Y."/>
            <person name="Le M."/>
            <person name="Wang Q."/>
            <person name="Wei S."/>
            <person name="Zheng Y."/>
            <person name="Lin W."/>
            <person name="Duan Y."/>
            <person name="Cao H."/>
            <person name="Xiong S."/>
            <person name="Wang X."/>
            <person name="Wei L."/>
            <person name="Li C."/>
            <person name="Ma Q."/>
            <person name="Ju M."/>
            <person name="Zhao R."/>
            <person name="Li G."/>
            <person name="Mu C."/>
            <person name="Tian Q."/>
            <person name="Mei H."/>
            <person name="Zhang T."/>
            <person name="Gao T."/>
            <person name="Zhang H."/>
        </authorList>
    </citation>
    <scope>NUCLEOTIDE SEQUENCE</scope>
    <source>
        <strain evidence="2">KEN1</strain>
    </source>
</reference>
<protein>
    <submittedName>
        <fullName evidence="2">Uncharacterized protein</fullName>
    </submittedName>
</protein>
<proteinExistence type="predicted"/>